<dbReference type="PANTHER" id="PTHR23236">
    <property type="entry name" value="EUKARYOTIC TRANSLATION INITIATION FACTOR 4B/4H"/>
    <property type="match status" value="1"/>
</dbReference>
<sequence length="326" mass="34964">MAEEDPKVLAAKEKKEKKSKKRKAEAEAAEADASKDAKKDKKKSKKVKKEVAAEVAPDVDTPKKKKKKEKAAAEAAAMDVDTPKKKAKKDKKEKKAKKEKKEEVEEVTEAASASDDDSGGGLKMHKKPQPGDAVDNPTGTLEVFMGNLSFDIDDAGVQAAFESCGKVTNCKWLTDRESGKFRGCGFIAFDSAEAAGKAVGMNGTEVLGRPVKVDFAKGKSDAGGGKGGKGGQTREMQPKPDGCNTLFAGNLSFDIDDDAVHAFFKDCGEISSIRWLTDRETGDFKGCGFFEFSDPDASLDSAAKKNGESLLGRPVRLDFATPRAQR</sequence>
<feature type="region of interest" description="Disordered" evidence="3">
    <location>
        <begin position="217"/>
        <end position="240"/>
    </location>
</feature>
<dbReference type="EMBL" id="HBGS01034491">
    <property type="protein sequence ID" value="CAD9438149.1"/>
    <property type="molecule type" value="Transcribed_RNA"/>
</dbReference>
<dbReference type="InterPro" id="IPR000504">
    <property type="entry name" value="RRM_dom"/>
</dbReference>
<evidence type="ECO:0000256" key="1">
    <source>
        <dbReference type="ARBA" id="ARBA00022884"/>
    </source>
</evidence>
<evidence type="ECO:0000313" key="5">
    <source>
        <dbReference type="EMBL" id="CAD9438149.1"/>
    </source>
</evidence>
<dbReference type="Pfam" id="PF00076">
    <property type="entry name" value="RRM_1"/>
    <property type="match status" value="2"/>
</dbReference>
<reference evidence="5" key="1">
    <citation type="submission" date="2021-01" db="EMBL/GenBank/DDBJ databases">
        <authorList>
            <person name="Corre E."/>
            <person name="Pelletier E."/>
            <person name="Niang G."/>
            <person name="Scheremetjew M."/>
            <person name="Finn R."/>
            <person name="Kale V."/>
            <person name="Holt S."/>
            <person name="Cochrane G."/>
            <person name="Meng A."/>
            <person name="Brown T."/>
            <person name="Cohen L."/>
        </authorList>
    </citation>
    <scope>NUCLEOTIDE SEQUENCE</scope>
    <source>
        <strain evidence="5">CCMP1381</strain>
    </source>
</reference>
<dbReference type="GO" id="GO:0003723">
    <property type="term" value="F:RNA binding"/>
    <property type="evidence" value="ECO:0007669"/>
    <property type="project" value="UniProtKB-UniRule"/>
</dbReference>
<gene>
    <name evidence="5" type="ORF">DSPE1174_LOCUS17788</name>
</gene>
<feature type="compositionally biased region" description="Basic and acidic residues" evidence="3">
    <location>
        <begin position="1"/>
        <end position="16"/>
    </location>
</feature>
<evidence type="ECO:0000256" key="3">
    <source>
        <dbReference type="SAM" id="MobiDB-lite"/>
    </source>
</evidence>
<evidence type="ECO:0000259" key="4">
    <source>
        <dbReference type="PROSITE" id="PS50102"/>
    </source>
</evidence>
<feature type="region of interest" description="Disordered" evidence="3">
    <location>
        <begin position="1"/>
        <end position="137"/>
    </location>
</feature>
<feature type="compositionally biased region" description="Gly residues" evidence="3">
    <location>
        <begin position="221"/>
        <end position="231"/>
    </location>
</feature>
<evidence type="ECO:0000256" key="2">
    <source>
        <dbReference type="PROSITE-ProRule" id="PRU00176"/>
    </source>
</evidence>
<feature type="domain" description="RRM" evidence="4">
    <location>
        <begin position="141"/>
        <end position="218"/>
    </location>
</feature>
<dbReference type="PROSITE" id="PS50102">
    <property type="entry name" value="RRM"/>
    <property type="match status" value="2"/>
</dbReference>
<dbReference type="InterPro" id="IPR012677">
    <property type="entry name" value="Nucleotide-bd_a/b_plait_sf"/>
</dbReference>
<feature type="domain" description="RRM" evidence="4">
    <location>
        <begin position="244"/>
        <end position="322"/>
    </location>
</feature>
<dbReference type="SUPFAM" id="SSF54928">
    <property type="entry name" value="RNA-binding domain, RBD"/>
    <property type="match status" value="2"/>
</dbReference>
<feature type="compositionally biased region" description="Basic residues" evidence="3">
    <location>
        <begin position="85"/>
        <end position="98"/>
    </location>
</feature>
<feature type="compositionally biased region" description="Acidic residues" evidence="3">
    <location>
        <begin position="104"/>
        <end position="118"/>
    </location>
</feature>
<keyword evidence="1 2" id="KW-0694">RNA-binding</keyword>
<dbReference type="AlphaFoldDB" id="A0A7S2G9K3"/>
<protein>
    <recommendedName>
        <fullName evidence="4">RRM domain-containing protein</fullName>
    </recommendedName>
</protein>
<organism evidence="5">
    <name type="scientific">Octactis speculum</name>
    <dbReference type="NCBI Taxonomy" id="3111310"/>
    <lineage>
        <taxon>Eukaryota</taxon>
        <taxon>Sar</taxon>
        <taxon>Stramenopiles</taxon>
        <taxon>Ochrophyta</taxon>
        <taxon>Dictyochophyceae</taxon>
        <taxon>Dictyochales</taxon>
        <taxon>Dictyochaceae</taxon>
        <taxon>Octactis</taxon>
    </lineage>
</organism>
<dbReference type="SMART" id="SM00360">
    <property type="entry name" value="RRM"/>
    <property type="match status" value="2"/>
</dbReference>
<dbReference type="PANTHER" id="PTHR23236:SF11">
    <property type="entry name" value="EUKARYOTIC TRANSLATION INITIATION FACTOR 4H"/>
    <property type="match status" value="1"/>
</dbReference>
<dbReference type="Gene3D" id="3.30.70.330">
    <property type="match status" value="2"/>
</dbReference>
<accession>A0A7S2G9K3</accession>
<proteinExistence type="predicted"/>
<name>A0A7S2G9K3_9STRA</name>
<dbReference type="InterPro" id="IPR035979">
    <property type="entry name" value="RBD_domain_sf"/>
</dbReference>